<keyword evidence="2" id="KW-1185">Reference proteome</keyword>
<proteinExistence type="predicted"/>
<sequence>EKVIELCENQASDALRLQAARACDRAGQYERAVKIFETLPDAVWRNGCASAYAHALLRSGNLERAQALGLTSIQEKDEALAAAIADGKSLRLVPTQETLTDSLSALPVFCSNTFAEKNREAAEAEGITFEPTDDHVLVRLSHTLADLGTSSDDIRLYSVSPSESAFLIGFGNVAAIVRNEEITVLTINRSRGAQNEFADLTYRHIENRFAFPSEPDSFCWSPDERYITMTFPRRTLMNMQFMDLLLADTRTGDIFLAEATPKKIRIDGALTATTACFDETGRYVYYLVYGHVAENARSGLKRYCLETGETELLCTVSGTFFYYPQLSVDGNGVVRAITDDNKQDRHLGVITFTNVDGEWNSEVRSFPNPLALQSPRRYYRSENSGYELFLSKGYIQTSEIGAHDMNYLTFYNETLGTGSDANAILLPVDGSGQAETMEISEYLSAIAQKTIEQPSIQQVTLSPDGYSALILAAYNRSVVCCILDLDTLVCRRVEFPEDAQPDPVSIEYSFTTLSWLEDGTILIPSESTGNLFKLSIE</sequence>
<gene>
    <name evidence="1" type="ORF">Q3982_09235</name>
</gene>
<reference evidence="1" key="1">
    <citation type="submission" date="2023-07" db="EMBL/GenBank/DDBJ databases">
        <title>Between Cages and Wild: Unraveling the Impact of Captivity on Animal Microbiomes and Antimicrobial Resistance.</title>
        <authorList>
            <person name="Schmartz G.P."/>
            <person name="Rehner J."/>
            <person name="Schuff M.J."/>
            <person name="Becker S.L."/>
            <person name="Kravczyk M."/>
            <person name="Gurevich A."/>
            <person name="Francke R."/>
            <person name="Mueller R."/>
            <person name="Keller V."/>
            <person name="Keller A."/>
        </authorList>
    </citation>
    <scope>NUCLEOTIDE SEQUENCE</scope>
    <source>
        <strain evidence="1">S12M_St_49</strain>
    </source>
</reference>
<dbReference type="SUPFAM" id="SSF82171">
    <property type="entry name" value="DPP6 N-terminal domain-like"/>
    <property type="match status" value="1"/>
</dbReference>
<feature type="non-terminal residue" evidence="1">
    <location>
        <position position="1"/>
    </location>
</feature>
<name>A0AA43RJA2_9ACTN</name>
<dbReference type="EMBL" id="JAUMVS010000336">
    <property type="protein sequence ID" value="MDO4842844.1"/>
    <property type="molecule type" value="Genomic_DNA"/>
</dbReference>
<comment type="caution">
    <text evidence="1">The sequence shown here is derived from an EMBL/GenBank/DDBJ whole genome shotgun (WGS) entry which is preliminary data.</text>
</comment>
<organism evidence="1 2">
    <name type="scientific">Phoenicibacter congonensis</name>
    <dbReference type="NCBI Taxonomy" id="1944646"/>
    <lineage>
        <taxon>Bacteria</taxon>
        <taxon>Bacillati</taxon>
        <taxon>Actinomycetota</taxon>
        <taxon>Coriobacteriia</taxon>
        <taxon>Eggerthellales</taxon>
        <taxon>Eggerthellaceae</taxon>
        <taxon>Phoenicibacter</taxon>
    </lineage>
</organism>
<evidence type="ECO:0008006" key="3">
    <source>
        <dbReference type="Google" id="ProtNLM"/>
    </source>
</evidence>
<dbReference type="AlphaFoldDB" id="A0AA43RJA2"/>
<evidence type="ECO:0000313" key="2">
    <source>
        <dbReference type="Proteomes" id="UP001168575"/>
    </source>
</evidence>
<evidence type="ECO:0000313" key="1">
    <source>
        <dbReference type="EMBL" id="MDO4842844.1"/>
    </source>
</evidence>
<dbReference type="Proteomes" id="UP001168575">
    <property type="component" value="Unassembled WGS sequence"/>
</dbReference>
<accession>A0AA43RJA2</accession>
<protein>
    <recommendedName>
        <fullName evidence="3">Tetratricopeptide repeat protein</fullName>
    </recommendedName>
</protein>